<proteinExistence type="predicted"/>
<organism evidence="2 3">
    <name type="scientific">Nephila pilipes</name>
    <name type="common">Giant wood spider</name>
    <name type="synonym">Nephila maculata</name>
    <dbReference type="NCBI Taxonomy" id="299642"/>
    <lineage>
        <taxon>Eukaryota</taxon>
        <taxon>Metazoa</taxon>
        <taxon>Ecdysozoa</taxon>
        <taxon>Arthropoda</taxon>
        <taxon>Chelicerata</taxon>
        <taxon>Arachnida</taxon>
        <taxon>Araneae</taxon>
        <taxon>Araneomorphae</taxon>
        <taxon>Entelegynae</taxon>
        <taxon>Araneoidea</taxon>
        <taxon>Nephilidae</taxon>
        <taxon>Nephila</taxon>
    </lineage>
</organism>
<accession>A0A8X6IZ22</accession>
<evidence type="ECO:0000313" key="3">
    <source>
        <dbReference type="Proteomes" id="UP000887013"/>
    </source>
</evidence>
<dbReference type="EMBL" id="BMAW01094605">
    <property type="protein sequence ID" value="GFS66403.1"/>
    <property type="molecule type" value="Genomic_DNA"/>
</dbReference>
<dbReference type="AlphaFoldDB" id="A0A8X6IZ22"/>
<gene>
    <name evidence="2" type="ORF">NPIL_651661</name>
</gene>
<evidence type="ECO:0000313" key="2">
    <source>
        <dbReference type="EMBL" id="GFS66403.1"/>
    </source>
</evidence>
<name>A0A8X6IZ22_NEPPI</name>
<feature type="region of interest" description="Disordered" evidence="1">
    <location>
        <begin position="1"/>
        <end position="22"/>
    </location>
</feature>
<reference evidence="2" key="1">
    <citation type="submission" date="2020-08" db="EMBL/GenBank/DDBJ databases">
        <title>Multicomponent nature underlies the extraordinary mechanical properties of spider dragline silk.</title>
        <authorList>
            <person name="Kono N."/>
            <person name="Nakamura H."/>
            <person name="Mori M."/>
            <person name="Yoshida Y."/>
            <person name="Ohtoshi R."/>
            <person name="Malay A.D."/>
            <person name="Moran D.A.P."/>
            <person name="Tomita M."/>
            <person name="Numata K."/>
            <person name="Arakawa K."/>
        </authorList>
    </citation>
    <scope>NUCLEOTIDE SEQUENCE</scope>
</reference>
<sequence>MQKSSFPLSLLPDQRAQSSGSTRNKAVLPLHFVTGPASVRWAYAQRMHESLYPNHFFLLPIDGASPAQLSHHRSSPLRRIPFLPVGGFQSAYARWKPSHAATDALTRVGRPRKAFLLYASYHVFTHALYNHCFFLESVVTLDTFLCPLSMSLIQSKIS</sequence>
<dbReference type="Proteomes" id="UP000887013">
    <property type="component" value="Unassembled WGS sequence"/>
</dbReference>
<evidence type="ECO:0000256" key="1">
    <source>
        <dbReference type="SAM" id="MobiDB-lite"/>
    </source>
</evidence>
<protein>
    <submittedName>
        <fullName evidence="2">Uncharacterized protein</fullName>
    </submittedName>
</protein>
<comment type="caution">
    <text evidence="2">The sequence shown here is derived from an EMBL/GenBank/DDBJ whole genome shotgun (WGS) entry which is preliminary data.</text>
</comment>
<keyword evidence="3" id="KW-1185">Reference proteome</keyword>